<proteinExistence type="predicted"/>
<dbReference type="SUPFAM" id="SSF52540">
    <property type="entry name" value="P-loop containing nucleoside triphosphate hydrolases"/>
    <property type="match status" value="1"/>
</dbReference>
<dbReference type="InterPro" id="IPR003593">
    <property type="entry name" value="AAA+_ATPase"/>
</dbReference>
<dbReference type="Proteomes" id="UP000541535">
    <property type="component" value="Unassembled WGS sequence"/>
</dbReference>
<evidence type="ECO:0000259" key="5">
    <source>
        <dbReference type="PROSITE" id="PS50893"/>
    </source>
</evidence>
<dbReference type="Gene3D" id="3.40.50.300">
    <property type="entry name" value="P-loop containing nucleotide triphosphate hydrolases"/>
    <property type="match status" value="1"/>
</dbReference>
<gene>
    <name evidence="6" type="ORF">FHS03_000978</name>
</gene>
<dbReference type="PANTHER" id="PTHR42939">
    <property type="entry name" value="ABC TRANSPORTER ATP-BINDING PROTEIN ALBC-RELATED"/>
    <property type="match status" value="1"/>
</dbReference>
<evidence type="ECO:0000256" key="2">
    <source>
        <dbReference type="ARBA" id="ARBA00022475"/>
    </source>
</evidence>
<dbReference type="GO" id="GO:0016887">
    <property type="term" value="F:ATP hydrolysis activity"/>
    <property type="evidence" value="ECO:0007669"/>
    <property type="project" value="InterPro"/>
</dbReference>
<comment type="caution">
    <text evidence="6">The sequence shown here is derived from an EMBL/GenBank/DDBJ whole genome shotgun (WGS) entry which is preliminary data.</text>
</comment>
<evidence type="ECO:0000313" key="7">
    <source>
        <dbReference type="Proteomes" id="UP000541535"/>
    </source>
</evidence>
<keyword evidence="3" id="KW-0547">Nucleotide-binding</keyword>
<reference evidence="6 7" key="1">
    <citation type="submission" date="2020-08" db="EMBL/GenBank/DDBJ databases">
        <title>Genomic Encyclopedia of Type Strains, Phase III (KMG-III): the genomes of soil and plant-associated and newly described type strains.</title>
        <authorList>
            <person name="Whitman W."/>
        </authorList>
    </citation>
    <scope>NUCLEOTIDE SEQUENCE [LARGE SCALE GENOMIC DNA]</scope>
    <source>
        <strain evidence="6 7">CECT 8897</strain>
    </source>
</reference>
<dbReference type="InterPro" id="IPR027417">
    <property type="entry name" value="P-loop_NTPase"/>
</dbReference>
<keyword evidence="2" id="KW-1003">Cell membrane</keyword>
<dbReference type="InterPro" id="IPR051782">
    <property type="entry name" value="ABC_Transporter_VariousFunc"/>
</dbReference>
<organism evidence="6 7">
    <name type="scientific">Pseudoduganella violacea</name>
    <dbReference type="NCBI Taxonomy" id="1715466"/>
    <lineage>
        <taxon>Bacteria</taxon>
        <taxon>Pseudomonadati</taxon>
        <taxon>Pseudomonadota</taxon>
        <taxon>Betaproteobacteria</taxon>
        <taxon>Burkholderiales</taxon>
        <taxon>Oxalobacteraceae</taxon>
        <taxon>Telluria group</taxon>
        <taxon>Pseudoduganella</taxon>
    </lineage>
</organism>
<dbReference type="AlphaFoldDB" id="A0A7W5FSU7"/>
<protein>
    <submittedName>
        <fullName evidence="6">ABC-2 type transport system ATP-binding protein</fullName>
    </submittedName>
</protein>
<dbReference type="RefSeq" id="WP_183439877.1">
    <property type="nucleotide sequence ID" value="NZ_JACHXD010000002.1"/>
</dbReference>
<feature type="domain" description="ABC transporter" evidence="5">
    <location>
        <begin position="6"/>
        <end position="231"/>
    </location>
</feature>
<dbReference type="InterPro" id="IPR003439">
    <property type="entry name" value="ABC_transporter-like_ATP-bd"/>
</dbReference>
<evidence type="ECO:0000256" key="1">
    <source>
        <dbReference type="ARBA" id="ARBA00022448"/>
    </source>
</evidence>
<dbReference type="SMART" id="SM00382">
    <property type="entry name" value="AAA"/>
    <property type="match status" value="1"/>
</dbReference>
<evidence type="ECO:0000313" key="6">
    <source>
        <dbReference type="EMBL" id="MBB3117952.1"/>
    </source>
</evidence>
<dbReference type="PANTHER" id="PTHR42939:SF1">
    <property type="entry name" value="ABC TRANSPORTER ATP-BINDING PROTEIN ALBC-RELATED"/>
    <property type="match status" value="1"/>
</dbReference>
<name>A0A7W5FSU7_9BURK</name>
<evidence type="ECO:0000256" key="3">
    <source>
        <dbReference type="ARBA" id="ARBA00022741"/>
    </source>
</evidence>
<keyword evidence="7" id="KW-1185">Reference proteome</keyword>
<keyword evidence="4 6" id="KW-0067">ATP-binding</keyword>
<dbReference type="PROSITE" id="PS50893">
    <property type="entry name" value="ABC_TRANSPORTER_2"/>
    <property type="match status" value="1"/>
</dbReference>
<keyword evidence="1" id="KW-0813">Transport</keyword>
<keyword evidence="2" id="KW-0472">Membrane</keyword>
<dbReference type="Pfam" id="PF00005">
    <property type="entry name" value="ABC_tran"/>
    <property type="match status" value="1"/>
</dbReference>
<dbReference type="EMBL" id="JACHXD010000002">
    <property type="protein sequence ID" value="MBB3117952.1"/>
    <property type="molecule type" value="Genomic_DNA"/>
</dbReference>
<dbReference type="GO" id="GO:0005524">
    <property type="term" value="F:ATP binding"/>
    <property type="evidence" value="ECO:0007669"/>
    <property type="project" value="UniProtKB-KW"/>
</dbReference>
<dbReference type="CDD" id="cd03230">
    <property type="entry name" value="ABC_DR_subfamily_A"/>
    <property type="match status" value="1"/>
</dbReference>
<sequence>MTYIAIEAQHLSLRQEGKTILDDISLAIPAGAVVGLVGRNGAGKSTLLRCLAGLNEPTGGKASLLDCPSLDLSDAVRERLGYVAQTPDLFEWMGVAEHLELVGKAYPKWDLHRCLALAARLDLPIGKRIPHLSAGEKQTLSVVLAMAHHPDVLLLDEPVSNLDPLARRQFMRSLFDDEDGERTVLISSHILSDLERVVSHLAFIREGKLQLFDTWDAILEHYRLMTFTTELPPQAIVCARKTERICVVDTRRAPQHAAQGRPLTLDELFVELNA</sequence>
<evidence type="ECO:0000256" key="4">
    <source>
        <dbReference type="ARBA" id="ARBA00022840"/>
    </source>
</evidence>
<accession>A0A7W5FSU7</accession>